<dbReference type="PANTHER" id="PTHR43409:SF7">
    <property type="entry name" value="BLL1977 PROTEIN"/>
    <property type="match status" value="1"/>
</dbReference>
<evidence type="ECO:0000256" key="5">
    <source>
        <dbReference type="ARBA" id="ARBA00023014"/>
    </source>
</evidence>
<dbReference type="SUPFAM" id="SSF102114">
    <property type="entry name" value="Radical SAM enzymes"/>
    <property type="match status" value="1"/>
</dbReference>
<dbReference type="GO" id="GO:0046872">
    <property type="term" value="F:metal ion binding"/>
    <property type="evidence" value="ECO:0007669"/>
    <property type="project" value="UniProtKB-KW"/>
</dbReference>
<comment type="cofactor">
    <cofactor evidence="1">
        <name>[4Fe-4S] cluster</name>
        <dbReference type="ChEBI" id="CHEBI:49883"/>
    </cofactor>
</comment>
<evidence type="ECO:0000313" key="7">
    <source>
        <dbReference type="EMBL" id="CUP28565.1"/>
    </source>
</evidence>
<keyword evidence="3" id="KW-0479">Metal-binding</keyword>
<keyword evidence="2" id="KW-0949">S-adenosyl-L-methionine</keyword>
<evidence type="ECO:0000256" key="1">
    <source>
        <dbReference type="ARBA" id="ARBA00001966"/>
    </source>
</evidence>
<dbReference type="PANTHER" id="PTHR43409">
    <property type="entry name" value="ANAEROBIC MAGNESIUM-PROTOPORPHYRIN IX MONOMETHYL ESTER CYCLASE-RELATED"/>
    <property type="match status" value="1"/>
</dbReference>
<reference evidence="7 8" key="1">
    <citation type="submission" date="2015-09" db="EMBL/GenBank/DDBJ databases">
        <authorList>
            <consortium name="Pathogen Informatics"/>
        </authorList>
    </citation>
    <scope>NUCLEOTIDE SEQUENCE [LARGE SCALE GENOMIC DNA]</scope>
    <source>
        <strain evidence="7 8">2789STDY5834902</strain>
    </source>
</reference>
<organism evidence="7 8">
    <name type="scientific">Collinsella aerofaciens</name>
    <dbReference type="NCBI Taxonomy" id="74426"/>
    <lineage>
        <taxon>Bacteria</taxon>
        <taxon>Bacillati</taxon>
        <taxon>Actinomycetota</taxon>
        <taxon>Coriobacteriia</taxon>
        <taxon>Coriobacteriales</taxon>
        <taxon>Coriobacteriaceae</taxon>
        <taxon>Collinsella</taxon>
    </lineage>
</organism>
<keyword evidence="4" id="KW-0408">Iron</keyword>
<dbReference type="InterPro" id="IPR051198">
    <property type="entry name" value="BchE-like"/>
</dbReference>
<accession>A0A174M3J2</accession>
<dbReference type="InterPro" id="IPR007197">
    <property type="entry name" value="rSAM"/>
</dbReference>
<dbReference type="GO" id="GO:0005829">
    <property type="term" value="C:cytosol"/>
    <property type="evidence" value="ECO:0007669"/>
    <property type="project" value="TreeGrafter"/>
</dbReference>
<dbReference type="GO" id="GO:0051536">
    <property type="term" value="F:iron-sulfur cluster binding"/>
    <property type="evidence" value="ECO:0007669"/>
    <property type="project" value="UniProtKB-KW"/>
</dbReference>
<sequence length="408" mass="46715">MEQLADEINASGKTFFWHGETRFSPTLSTDVFNKIYQSGCRQIQFGLESYNQRVLDLMKKNTRVDWIDRNIHDCLNAGIPVHLFFMIGFPTETKEEALNTLAYTENVLNYSKQVCGVPYSTRGFTNFGLVMGSDVWNHPDKYGVSVMPKSQYEDLRLEVDYVSGTGLTLNEAKSLSDEHHIDFYMQEVINGSDTIDLPQRLHISEVTWILDSIHAVRYKGHLTKVKRRLTSLNPADRIWLDSKTSVVLVEPFAYFYNSEYHHVYAVSQLVYLKLARLLEADCSISLILDQGDLELTRAIEELLHYGLLNTNIDADYVMHDNGFQLVKSSFVKEVGRSKEGLRVLLSCATHRMCAVNDYSFALLSLFEKPITKNEVRDILKKEGLSANEEQLNKLVDNCMKADILQLIR</sequence>
<evidence type="ECO:0000259" key="6">
    <source>
        <dbReference type="Pfam" id="PF04055"/>
    </source>
</evidence>
<feature type="domain" description="Radical SAM core" evidence="6">
    <location>
        <begin position="26"/>
        <end position="101"/>
    </location>
</feature>
<evidence type="ECO:0000313" key="8">
    <source>
        <dbReference type="Proteomes" id="UP000095454"/>
    </source>
</evidence>
<dbReference type="Proteomes" id="UP000095454">
    <property type="component" value="Unassembled WGS sequence"/>
</dbReference>
<dbReference type="AlphaFoldDB" id="A0A174M3J2"/>
<evidence type="ECO:0000256" key="2">
    <source>
        <dbReference type="ARBA" id="ARBA00022691"/>
    </source>
</evidence>
<dbReference type="InterPro" id="IPR023404">
    <property type="entry name" value="rSAM_horseshoe"/>
</dbReference>
<dbReference type="InterPro" id="IPR058240">
    <property type="entry name" value="rSAM_sf"/>
</dbReference>
<proteinExistence type="predicted"/>
<name>A0A174M3J2_9ACTN</name>
<evidence type="ECO:0000256" key="4">
    <source>
        <dbReference type="ARBA" id="ARBA00023004"/>
    </source>
</evidence>
<dbReference type="GO" id="GO:0003824">
    <property type="term" value="F:catalytic activity"/>
    <property type="evidence" value="ECO:0007669"/>
    <property type="project" value="InterPro"/>
</dbReference>
<keyword evidence="5" id="KW-0411">Iron-sulfur</keyword>
<evidence type="ECO:0000256" key="3">
    <source>
        <dbReference type="ARBA" id="ARBA00022723"/>
    </source>
</evidence>
<dbReference type="Pfam" id="PF04055">
    <property type="entry name" value="Radical_SAM"/>
    <property type="match status" value="1"/>
</dbReference>
<dbReference type="Gene3D" id="3.80.30.20">
    <property type="entry name" value="tm_1862 like domain"/>
    <property type="match status" value="1"/>
</dbReference>
<gene>
    <name evidence="7" type="ORF">ERS852514_01595</name>
</gene>
<dbReference type="EMBL" id="CZAQ01000032">
    <property type="protein sequence ID" value="CUP28565.1"/>
    <property type="molecule type" value="Genomic_DNA"/>
</dbReference>
<protein>
    <submittedName>
        <fullName evidence="7">Hopanoid biosynthesis associated radical SAM protein HpnJ</fullName>
    </submittedName>
</protein>